<dbReference type="AlphaFoldDB" id="A0A3M7RBL6"/>
<keyword evidence="2" id="KW-0539">Nucleus</keyword>
<sequence>MIDFFCFLVNITFGIILEWDKIKEGFTSKHMNDSQTLKCNECQLEISAENEAKGKRGRGRPRKKKVEYEIFFFFVKGFSQKVSGKRNNEFFPKQLLD</sequence>
<dbReference type="GO" id="GO:0006355">
    <property type="term" value="P:regulation of DNA-templated transcription"/>
    <property type="evidence" value="ECO:0007669"/>
    <property type="project" value="InterPro"/>
</dbReference>
<keyword evidence="4" id="KW-1185">Reference proteome</keyword>
<dbReference type="InterPro" id="IPR000637">
    <property type="entry name" value="HMGI/Y_DNA-bd_CS"/>
</dbReference>
<accession>A0A3M7RBL6</accession>
<reference evidence="3 4" key="1">
    <citation type="journal article" date="2018" name="Sci. Rep.">
        <title>Genomic signatures of local adaptation to the degree of environmental predictability in rotifers.</title>
        <authorList>
            <person name="Franch-Gras L."/>
            <person name="Hahn C."/>
            <person name="Garcia-Roger E.M."/>
            <person name="Carmona M.J."/>
            <person name="Serra M."/>
            <person name="Gomez A."/>
        </authorList>
    </citation>
    <scope>NUCLEOTIDE SEQUENCE [LARGE SCALE GENOMIC DNA]</scope>
    <source>
        <strain evidence="3">HYR1</strain>
    </source>
</reference>
<dbReference type="PROSITE" id="PS00354">
    <property type="entry name" value="HMGI_Y"/>
    <property type="match status" value="1"/>
</dbReference>
<organism evidence="3 4">
    <name type="scientific">Brachionus plicatilis</name>
    <name type="common">Marine rotifer</name>
    <name type="synonym">Brachionus muelleri</name>
    <dbReference type="NCBI Taxonomy" id="10195"/>
    <lineage>
        <taxon>Eukaryota</taxon>
        <taxon>Metazoa</taxon>
        <taxon>Spiralia</taxon>
        <taxon>Gnathifera</taxon>
        <taxon>Rotifera</taxon>
        <taxon>Eurotatoria</taxon>
        <taxon>Monogononta</taxon>
        <taxon>Pseudotrocha</taxon>
        <taxon>Ploima</taxon>
        <taxon>Brachionidae</taxon>
        <taxon>Brachionus</taxon>
    </lineage>
</organism>
<dbReference type="Proteomes" id="UP000276133">
    <property type="component" value="Unassembled WGS sequence"/>
</dbReference>
<proteinExistence type="predicted"/>
<name>A0A3M7RBL6_BRAPC</name>
<evidence type="ECO:0000313" key="4">
    <source>
        <dbReference type="Proteomes" id="UP000276133"/>
    </source>
</evidence>
<comment type="subcellular location">
    <subcellularLocation>
        <location evidence="1">Nucleus</location>
    </subcellularLocation>
</comment>
<evidence type="ECO:0000313" key="3">
    <source>
        <dbReference type="EMBL" id="RNA20983.1"/>
    </source>
</evidence>
<dbReference type="GO" id="GO:0005634">
    <property type="term" value="C:nucleus"/>
    <property type="evidence" value="ECO:0007669"/>
    <property type="project" value="UniProtKB-SubCell"/>
</dbReference>
<gene>
    <name evidence="3" type="ORF">BpHYR1_012955</name>
</gene>
<evidence type="ECO:0000256" key="2">
    <source>
        <dbReference type="ARBA" id="ARBA00023242"/>
    </source>
</evidence>
<dbReference type="EMBL" id="REGN01003751">
    <property type="protein sequence ID" value="RNA20983.1"/>
    <property type="molecule type" value="Genomic_DNA"/>
</dbReference>
<protein>
    <submittedName>
        <fullName evidence="3">Uncharacterized protein</fullName>
    </submittedName>
</protein>
<evidence type="ECO:0000256" key="1">
    <source>
        <dbReference type="ARBA" id="ARBA00004123"/>
    </source>
</evidence>
<comment type="caution">
    <text evidence="3">The sequence shown here is derived from an EMBL/GenBank/DDBJ whole genome shotgun (WGS) entry which is preliminary data.</text>
</comment>